<dbReference type="Pfam" id="PF13186">
    <property type="entry name" value="SPASM"/>
    <property type="match status" value="1"/>
</dbReference>
<dbReference type="CDD" id="cd21109">
    <property type="entry name" value="SPASM"/>
    <property type="match status" value="1"/>
</dbReference>
<dbReference type="PANTHER" id="PTHR11228">
    <property type="entry name" value="RADICAL SAM DOMAIN PROTEIN"/>
    <property type="match status" value="1"/>
</dbReference>
<evidence type="ECO:0000256" key="2">
    <source>
        <dbReference type="ARBA" id="ARBA00022485"/>
    </source>
</evidence>
<evidence type="ECO:0000256" key="5">
    <source>
        <dbReference type="ARBA" id="ARBA00023004"/>
    </source>
</evidence>
<evidence type="ECO:0000256" key="3">
    <source>
        <dbReference type="ARBA" id="ARBA00022691"/>
    </source>
</evidence>
<dbReference type="GO" id="GO:0003824">
    <property type="term" value="F:catalytic activity"/>
    <property type="evidence" value="ECO:0007669"/>
    <property type="project" value="InterPro"/>
</dbReference>
<proteinExistence type="predicted"/>
<dbReference type="InterPro" id="IPR013785">
    <property type="entry name" value="Aldolase_TIM"/>
</dbReference>
<dbReference type="SFLD" id="SFLDS00029">
    <property type="entry name" value="Radical_SAM"/>
    <property type="match status" value="1"/>
</dbReference>
<comment type="cofactor">
    <cofactor evidence="1">
        <name>[4Fe-4S] cluster</name>
        <dbReference type="ChEBI" id="CHEBI:49883"/>
    </cofactor>
</comment>
<comment type="caution">
    <text evidence="8">The sequence shown here is derived from an EMBL/GenBank/DDBJ whole genome shotgun (WGS) entry which is preliminary data.</text>
</comment>
<dbReference type="GO" id="GO:0051536">
    <property type="term" value="F:iron-sulfur cluster binding"/>
    <property type="evidence" value="ECO:0007669"/>
    <property type="project" value="UniProtKB-KW"/>
</dbReference>
<dbReference type="SUPFAM" id="SSF102114">
    <property type="entry name" value="Radical SAM enzymes"/>
    <property type="match status" value="1"/>
</dbReference>
<dbReference type="SFLD" id="SFLDG01387">
    <property type="entry name" value="BtrN-like_SPASM_domain_contain"/>
    <property type="match status" value="1"/>
</dbReference>
<dbReference type="SFLD" id="SFLDG01067">
    <property type="entry name" value="SPASM/twitch_domain_containing"/>
    <property type="match status" value="1"/>
</dbReference>
<dbReference type="AlphaFoldDB" id="A0A942A2R5"/>
<dbReference type="Pfam" id="PF04055">
    <property type="entry name" value="Radical_SAM"/>
    <property type="match status" value="1"/>
</dbReference>
<dbReference type="GO" id="GO:0046872">
    <property type="term" value="F:metal ion binding"/>
    <property type="evidence" value="ECO:0007669"/>
    <property type="project" value="UniProtKB-KW"/>
</dbReference>
<evidence type="ECO:0000259" key="7">
    <source>
        <dbReference type="PROSITE" id="PS51918"/>
    </source>
</evidence>
<keyword evidence="4" id="KW-0479">Metal-binding</keyword>
<dbReference type="EMBL" id="JAANXD010000016">
    <property type="protein sequence ID" value="MBS1257234.1"/>
    <property type="molecule type" value="Genomic_DNA"/>
</dbReference>
<organism evidence="8 9">
    <name type="scientific">Candidatus Scalindua arabica</name>
    <dbReference type="NCBI Taxonomy" id="1127984"/>
    <lineage>
        <taxon>Bacteria</taxon>
        <taxon>Pseudomonadati</taxon>
        <taxon>Planctomycetota</taxon>
        <taxon>Candidatus Brocadiia</taxon>
        <taxon>Candidatus Brocadiales</taxon>
        <taxon>Candidatus Scalinduaceae</taxon>
        <taxon>Candidatus Scalindua</taxon>
    </lineage>
</organism>
<keyword evidence="5" id="KW-0408">Iron</keyword>
<keyword evidence="6" id="KW-0411">Iron-sulfur</keyword>
<keyword evidence="2" id="KW-0004">4Fe-4S</keyword>
<dbReference type="Gene3D" id="3.20.20.70">
    <property type="entry name" value="Aldolase class I"/>
    <property type="match status" value="1"/>
</dbReference>
<dbReference type="InterPro" id="IPR050377">
    <property type="entry name" value="Radical_SAM_PqqE_MftC-like"/>
</dbReference>
<evidence type="ECO:0000256" key="4">
    <source>
        <dbReference type="ARBA" id="ARBA00022723"/>
    </source>
</evidence>
<dbReference type="InterPro" id="IPR007197">
    <property type="entry name" value="rSAM"/>
</dbReference>
<protein>
    <submittedName>
        <fullName evidence="8">GTP 3',8-cyclase</fullName>
    </submittedName>
</protein>
<sequence>MGTISNIIKMSRSSSFSDIRMMKWATRLLSFQIDGRLNSGFSFPPYLIHITPTNLCNLRCKMCGQWGETGNYNNIDASLLRETINIEEFEKLIDDVAEFSPTIFLTGGEPFYYKDIIRLIRYIKQKNLICWVITNGTLLDKYANDIVKLEVDVLYVSIDGPEHAHNEIRGTHNGYQKISSGIKKIITAKEKFNKQRPLLCQVFTITDHSAPYLKNITETTEELGFEMLLIKHPYFNNTKTGKDYETMMKSVFQCHAPSWQGWINDETKIDTHALQMDISRLLTKKHKFKLAFFPTIKVSDIPQYYSTTQDTFYNGSKSKKKVKRCIAPWTQTMVYPNGDIVFCNDNPDYVLGNLKTERFSEIWNNNKSRKFRKFIKSNVLPICSRCCGLYYHPFYRSSSSLKALAK</sequence>
<reference evidence="8" key="1">
    <citation type="journal article" date="2021" name="ISME J.">
        <title>Fine-scale metabolic discontinuity in a stratified prokaryote microbiome of a Red Sea deep halocline.</title>
        <authorList>
            <person name="Michoud G."/>
            <person name="Ngugi D.K."/>
            <person name="Barozzi A."/>
            <person name="Merlino G."/>
            <person name="Calleja M.L."/>
            <person name="Delgado-Huertas A."/>
            <person name="Moran X.A.G."/>
            <person name="Daffonchio D."/>
        </authorList>
    </citation>
    <scope>NUCLEOTIDE SEQUENCE</scope>
    <source>
        <strain evidence="8">SuakinDeep_MAG55_1</strain>
    </source>
</reference>
<dbReference type="CDD" id="cd01335">
    <property type="entry name" value="Radical_SAM"/>
    <property type="match status" value="1"/>
</dbReference>
<accession>A0A942A2R5</accession>
<dbReference type="Proteomes" id="UP000722750">
    <property type="component" value="Unassembled WGS sequence"/>
</dbReference>
<name>A0A942A2R5_9BACT</name>
<evidence type="ECO:0000256" key="6">
    <source>
        <dbReference type="ARBA" id="ARBA00023014"/>
    </source>
</evidence>
<gene>
    <name evidence="8" type="ORF">MAG551_00271</name>
</gene>
<keyword evidence="3" id="KW-0949">S-adenosyl-L-methionine</keyword>
<evidence type="ECO:0000256" key="1">
    <source>
        <dbReference type="ARBA" id="ARBA00001966"/>
    </source>
</evidence>
<evidence type="ECO:0000313" key="8">
    <source>
        <dbReference type="EMBL" id="MBS1257234.1"/>
    </source>
</evidence>
<evidence type="ECO:0000313" key="9">
    <source>
        <dbReference type="Proteomes" id="UP000722750"/>
    </source>
</evidence>
<dbReference type="PANTHER" id="PTHR11228:SF7">
    <property type="entry name" value="PQQA PEPTIDE CYCLASE"/>
    <property type="match status" value="1"/>
</dbReference>
<dbReference type="InterPro" id="IPR058240">
    <property type="entry name" value="rSAM_sf"/>
</dbReference>
<feature type="domain" description="Radical SAM core" evidence="7">
    <location>
        <begin position="42"/>
        <end position="289"/>
    </location>
</feature>
<dbReference type="PROSITE" id="PS51918">
    <property type="entry name" value="RADICAL_SAM"/>
    <property type="match status" value="1"/>
</dbReference>
<dbReference type="InterPro" id="IPR023885">
    <property type="entry name" value="4Fe4S-binding_SPASM_dom"/>
</dbReference>
<dbReference type="InterPro" id="IPR034391">
    <property type="entry name" value="AdoMet-like_SPASM_containing"/>
</dbReference>